<accession>A0A6A6UVK9</accession>
<protein>
    <submittedName>
        <fullName evidence="2">Uncharacterized protein</fullName>
    </submittedName>
</protein>
<organism evidence="2 3">
    <name type="scientific">Microthyrium microscopicum</name>
    <dbReference type="NCBI Taxonomy" id="703497"/>
    <lineage>
        <taxon>Eukaryota</taxon>
        <taxon>Fungi</taxon>
        <taxon>Dikarya</taxon>
        <taxon>Ascomycota</taxon>
        <taxon>Pezizomycotina</taxon>
        <taxon>Dothideomycetes</taxon>
        <taxon>Dothideomycetes incertae sedis</taxon>
        <taxon>Microthyriales</taxon>
        <taxon>Microthyriaceae</taxon>
        <taxon>Microthyrium</taxon>
    </lineage>
</organism>
<evidence type="ECO:0000256" key="1">
    <source>
        <dbReference type="SAM" id="MobiDB-lite"/>
    </source>
</evidence>
<sequence>MVNTGPTRPPVRNETISGPDTGFRNAWNQDQYQPFSSDGKLPRFILIERMLTKAGDASDFEGDEGLEASQFVVDPMAYGVYGENNFYLRGTSDELDQYQSYGPVRSQEEPQYEVPRNIERPESPDSNRAEPPTPETGSIQNSMILPTQAERDHALLGMDNHSALFADANEMPATIDEEDFEHVCGQCGYREIEATIRGVIRDVGYGGVKRCRGAILFKRQNIATDV</sequence>
<feature type="region of interest" description="Disordered" evidence="1">
    <location>
        <begin position="103"/>
        <end position="140"/>
    </location>
</feature>
<evidence type="ECO:0000313" key="3">
    <source>
        <dbReference type="Proteomes" id="UP000799302"/>
    </source>
</evidence>
<dbReference type="Proteomes" id="UP000799302">
    <property type="component" value="Unassembled WGS sequence"/>
</dbReference>
<gene>
    <name evidence="2" type="ORF">BT63DRAFT_409530</name>
</gene>
<feature type="compositionally biased region" description="Basic and acidic residues" evidence="1">
    <location>
        <begin position="116"/>
        <end position="128"/>
    </location>
</feature>
<evidence type="ECO:0000313" key="2">
    <source>
        <dbReference type="EMBL" id="KAF2675447.1"/>
    </source>
</evidence>
<name>A0A6A6UVK9_9PEZI</name>
<dbReference type="EMBL" id="MU004230">
    <property type="protein sequence ID" value="KAF2675447.1"/>
    <property type="molecule type" value="Genomic_DNA"/>
</dbReference>
<proteinExistence type="predicted"/>
<reference evidence="2" key="1">
    <citation type="journal article" date="2020" name="Stud. Mycol.">
        <title>101 Dothideomycetes genomes: a test case for predicting lifestyles and emergence of pathogens.</title>
        <authorList>
            <person name="Haridas S."/>
            <person name="Albert R."/>
            <person name="Binder M."/>
            <person name="Bloem J."/>
            <person name="Labutti K."/>
            <person name="Salamov A."/>
            <person name="Andreopoulos B."/>
            <person name="Baker S."/>
            <person name="Barry K."/>
            <person name="Bills G."/>
            <person name="Bluhm B."/>
            <person name="Cannon C."/>
            <person name="Castanera R."/>
            <person name="Culley D."/>
            <person name="Daum C."/>
            <person name="Ezra D."/>
            <person name="Gonzalez J."/>
            <person name="Henrissat B."/>
            <person name="Kuo A."/>
            <person name="Liang C."/>
            <person name="Lipzen A."/>
            <person name="Lutzoni F."/>
            <person name="Magnuson J."/>
            <person name="Mondo S."/>
            <person name="Nolan M."/>
            <person name="Ohm R."/>
            <person name="Pangilinan J."/>
            <person name="Park H.-J."/>
            <person name="Ramirez L."/>
            <person name="Alfaro M."/>
            <person name="Sun H."/>
            <person name="Tritt A."/>
            <person name="Yoshinaga Y."/>
            <person name="Zwiers L.-H."/>
            <person name="Turgeon B."/>
            <person name="Goodwin S."/>
            <person name="Spatafora J."/>
            <person name="Crous P."/>
            <person name="Grigoriev I."/>
        </authorList>
    </citation>
    <scope>NUCLEOTIDE SEQUENCE</scope>
    <source>
        <strain evidence="2">CBS 115976</strain>
    </source>
</reference>
<keyword evidence="3" id="KW-1185">Reference proteome</keyword>
<feature type="region of interest" description="Disordered" evidence="1">
    <location>
        <begin position="1"/>
        <end position="34"/>
    </location>
</feature>
<dbReference type="AlphaFoldDB" id="A0A6A6UVK9"/>